<protein>
    <submittedName>
        <fullName evidence="2">Uncharacterized protein</fullName>
    </submittedName>
</protein>
<evidence type="ECO:0000256" key="1">
    <source>
        <dbReference type="SAM" id="MobiDB-lite"/>
    </source>
</evidence>
<comment type="caution">
    <text evidence="2">The sequence shown here is derived from an EMBL/GenBank/DDBJ whole genome shotgun (WGS) entry which is preliminary data.</text>
</comment>
<sequence length="73" mass="8067">MPTVEEPKKQPPMNMGLEDMDPSRFAGSARIVTEQPRPEPLPSLENEMTLRGGRFTIGCNCCDGHCSFHKGCC</sequence>
<dbReference type="AlphaFoldDB" id="A0AA40BVL4"/>
<evidence type="ECO:0000313" key="3">
    <source>
        <dbReference type="Proteomes" id="UP001174934"/>
    </source>
</evidence>
<dbReference type="EMBL" id="JAULSR010000007">
    <property type="protein sequence ID" value="KAK0615245.1"/>
    <property type="molecule type" value="Genomic_DNA"/>
</dbReference>
<accession>A0AA40BVL4</accession>
<proteinExistence type="predicted"/>
<organism evidence="2 3">
    <name type="scientific">Bombardia bombarda</name>
    <dbReference type="NCBI Taxonomy" id="252184"/>
    <lineage>
        <taxon>Eukaryota</taxon>
        <taxon>Fungi</taxon>
        <taxon>Dikarya</taxon>
        <taxon>Ascomycota</taxon>
        <taxon>Pezizomycotina</taxon>
        <taxon>Sordariomycetes</taxon>
        <taxon>Sordariomycetidae</taxon>
        <taxon>Sordariales</taxon>
        <taxon>Lasiosphaeriaceae</taxon>
        <taxon>Bombardia</taxon>
    </lineage>
</organism>
<name>A0AA40BVL4_9PEZI</name>
<feature type="region of interest" description="Disordered" evidence="1">
    <location>
        <begin position="1"/>
        <end position="22"/>
    </location>
</feature>
<gene>
    <name evidence="2" type="ORF">B0T17DRAFT_620039</name>
</gene>
<reference evidence="2" key="1">
    <citation type="submission" date="2023-06" db="EMBL/GenBank/DDBJ databases">
        <title>Genome-scale phylogeny and comparative genomics of the fungal order Sordariales.</title>
        <authorList>
            <consortium name="Lawrence Berkeley National Laboratory"/>
            <person name="Hensen N."/>
            <person name="Bonometti L."/>
            <person name="Westerberg I."/>
            <person name="Brannstrom I.O."/>
            <person name="Guillou S."/>
            <person name="Cros-Aarteil S."/>
            <person name="Calhoun S."/>
            <person name="Haridas S."/>
            <person name="Kuo A."/>
            <person name="Mondo S."/>
            <person name="Pangilinan J."/>
            <person name="Riley R."/>
            <person name="LaButti K."/>
            <person name="Andreopoulos B."/>
            <person name="Lipzen A."/>
            <person name="Chen C."/>
            <person name="Yanf M."/>
            <person name="Daum C."/>
            <person name="Ng V."/>
            <person name="Clum A."/>
            <person name="Steindorff A."/>
            <person name="Ohm R."/>
            <person name="Martin F."/>
            <person name="Silar P."/>
            <person name="Natvig D."/>
            <person name="Lalanne C."/>
            <person name="Gautier V."/>
            <person name="Ament-velasquez S.L."/>
            <person name="Kruys A."/>
            <person name="Hutchinson M.I."/>
            <person name="Powell A.J."/>
            <person name="Barry K."/>
            <person name="Miller A.N."/>
            <person name="Grigoriev I.V."/>
            <person name="Debuchy R."/>
            <person name="Gladieux P."/>
            <person name="Thoren M.H."/>
            <person name="Johannesson H."/>
        </authorList>
    </citation>
    <scope>NUCLEOTIDE SEQUENCE</scope>
    <source>
        <strain evidence="2">SMH3391-2</strain>
    </source>
</reference>
<evidence type="ECO:0000313" key="2">
    <source>
        <dbReference type="EMBL" id="KAK0615245.1"/>
    </source>
</evidence>
<keyword evidence="3" id="KW-1185">Reference proteome</keyword>
<dbReference type="Proteomes" id="UP001174934">
    <property type="component" value="Unassembled WGS sequence"/>
</dbReference>